<dbReference type="InterPro" id="IPR014001">
    <property type="entry name" value="Helicase_ATP-bd"/>
</dbReference>
<feature type="domain" description="Helicase C-terminal" evidence="7">
    <location>
        <begin position="1192"/>
        <end position="1372"/>
    </location>
</feature>
<dbReference type="GO" id="GO:0004386">
    <property type="term" value="F:helicase activity"/>
    <property type="evidence" value="ECO:0007669"/>
    <property type="project" value="UniProtKB-KW"/>
</dbReference>
<evidence type="ECO:0000256" key="4">
    <source>
        <dbReference type="ARBA" id="ARBA00022840"/>
    </source>
</evidence>
<dbReference type="Pfam" id="PF26076">
    <property type="entry name" value="WHD_DDX60"/>
    <property type="match status" value="1"/>
</dbReference>
<evidence type="ECO:0000256" key="5">
    <source>
        <dbReference type="SAM" id="MobiDB-lite"/>
    </source>
</evidence>
<dbReference type="InterPro" id="IPR055124">
    <property type="entry name" value="PIN-like_DDX60"/>
</dbReference>
<dbReference type="GO" id="GO:0003676">
    <property type="term" value="F:nucleic acid binding"/>
    <property type="evidence" value="ECO:0007669"/>
    <property type="project" value="InterPro"/>
</dbReference>
<dbReference type="PANTHER" id="PTHR44533">
    <property type="entry name" value="DEAD/H RNA HELICASE, PUTATIVE-RELATED"/>
    <property type="match status" value="1"/>
</dbReference>
<keyword evidence="2" id="KW-0378">Hydrolase</keyword>
<dbReference type="InterPro" id="IPR027417">
    <property type="entry name" value="P-loop_NTPase"/>
</dbReference>
<feature type="domain" description="Helicase ATP-binding" evidence="6">
    <location>
        <begin position="773"/>
        <end position="943"/>
    </location>
</feature>
<dbReference type="SMART" id="SM00487">
    <property type="entry name" value="DEXDc"/>
    <property type="match status" value="1"/>
</dbReference>
<keyword evidence="1" id="KW-0547">Nucleotide-binding</keyword>
<accession>A0A2A9NEB4</accession>
<protein>
    <recommendedName>
        <fullName evidence="10">P-loop containing nucleoside triphosphate hydrolase protein</fullName>
    </recommendedName>
</protein>
<evidence type="ECO:0000259" key="6">
    <source>
        <dbReference type="PROSITE" id="PS51192"/>
    </source>
</evidence>
<gene>
    <name evidence="8" type="ORF">AMATHDRAFT_69528</name>
</gene>
<organism evidence="8 9">
    <name type="scientific">Amanita thiersii Skay4041</name>
    <dbReference type="NCBI Taxonomy" id="703135"/>
    <lineage>
        <taxon>Eukaryota</taxon>
        <taxon>Fungi</taxon>
        <taxon>Dikarya</taxon>
        <taxon>Basidiomycota</taxon>
        <taxon>Agaricomycotina</taxon>
        <taxon>Agaricomycetes</taxon>
        <taxon>Agaricomycetidae</taxon>
        <taxon>Agaricales</taxon>
        <taxon>Pluteineae</taxon>
        <taxon>Amanitaceae</taxon>
        <taxon>Amanita</taxon>
    </lineage>
</organism>
<dbReference type="Pfam" id="PF00271">
    <property type="entry name" value="Helicase_C"/>
    <property type="match status" value="1"/>
</dbReference>
<dbReference type="Proteomes" id="UP000242287">
    <property type="component" value="Unassembled WGS sequence"/>
</dbReference>
<dbReference type="InterPro" id="IPR011545">
    <property type="entry name" value="DEAD/DEAH_box_helicase_dom"/>
</dbReference>
<dbReference type="Gene3D" id="3.40.50.300">
    <property type="entry name" value="P-loop containing nucleotide triphosphate hydrolases"/>
    <property type="match status" value="2"/>
</dbReference>
<sequence length="1788" mass="202226">MPENLDGFDDIDVTLPDQYDTSQKLSTQEALKAFDDLWYALTYRRARWMDLLGDYAGNELFIVDGESLVQNILDDPLLALGKENDYGFQIIHAYFLLEKALLEFKRRSANFEIVFWEAYCHATIHTGASNFVVSSRHLARMMLYKHLLKLDVTVHVFNDFRDAPWKRYLALKKPMFIIGNDGGEAGGTDDLDDHTAARLLSRRLFVFHVLTRGIAFARLSGAEYREFKIITFVSEQSRNPNAHKLLPGPFWDAATEAKDELDSSLLLAGWSPTMLLKPGSKDVPLKTILKSIAKDATSSESSSITRVLTFTFLLHCAILPDLPVISRSRQIQKLDKRLMSLLLDSFLPSIFWLLAGLSAGLKDCIDLDGRTFVSILLFLIAQHKKGVQNLVPPSSYATVSSIWSELSYSRPNLFTLRETFLIQAENMPKRSTAKIHPLLPFNNEVFDKELAVIDVPVQHNESEQDPSAKYFNFGQGVEFSDDKHWHTQRSILPRHQGGGKPKKLGYFARQRALKRDQVFMLRLQNQAATLTGAAGAVLQQIIIAPAGTRNEARRRSNSHAVIEAKKKERKLSSVDKMRLQIKAEKAVVQENATLTWWRDHLKAMSSMPNQRKKTYLTALFKNKRAEEASIRLEMQLCQLNLEFLLWIDEYEHESVRDKYTVSVVRVIKDICDGGSLTPTAVKMVSSALHAIGLADYISMLTVKDGVADKSLSFKPLKLVSTRTKEPEFPYMRIQEDPILWQLRLFGEYMDRSMDGSPDSRVSFIPDAWQKKVLDNIDANHSLLVVAPTSAGKTFISFYAMEKVLRDSDDGILVYVAPTKALVTQVAAEVYGRFSKTSKDGQGSCWAIHTRDYRIHDPLNCQILITVPEVLAIMLLSPSIARKWTSRIKRIILDEIHCIGQQEGGAVWEQIILFAPSPIIGLSATIGSPEIFNNWLKTVQEAHGYKHTFIEHPHRYSHLRKFYHVLNKKNKARDFSGLADYKSTTNTRFLHPISMLSFGVQSIPPDLALEAQDTLSLYQALSKHQKLLECDIQSLEPRRFFAESNGRLLAQKDIIRYESALKDTISSVLKSFDPEDNSHVLHSILGQLTDRNLASAPDAALNNVPSIEVFLNNLIYLVADLHARDELPAILFSFDRAGCERMLKFLLETLERAEHKWRDTSPEWQRKVQAWKAWQIRAKSREKQLDRELKQKRQDEELEMLRQEQDSGWESRFDPDEPSEQFSFANTKAYSKADLEKDIAELATVVDPSVLIALKRGIAVHHSGMNKGYRALVESLFRQRFIRVLISTGTLALGINAPAKTTVFVGDSPYLTALMYRQCAGRAGRRGFDLLGNVIFYGLTMDRVQRLVLSKLPTLGGNFPLTSTLVLRLCNLLHGSDNAPIAVNAVRTVLSLPSISFGSEVGRHQLLHHLRFSLEYLRRNNLLDSEGKPMNLYAIVAHLYYTEPSNLALVALLQSGVLHKICSQESLISAKHDYIHLMCHLFGRRYIPQLMLNSETVSTLIKKSPSMVILPPLPKSIKNILRKHNSEVLNIFTSYVTAYTTEHIATLGDDNRLPLSGKMYAAGDDLTVDESPLDLHLKKTAIQSVARSTFVSNSGHGDTFDSVPELAQTVRDGVYLNEHAIPSMKHLLSKQDNEHQLNAYLLDFYNHGQTAALVAANGIRPNDMWYFLEDFSLTLSTMKAGLEQLFSRATKAFDEAAQSNETKSKVQHTNSEDSEVLPDEIQDDFELDSGYGTMENSWFDDEDGAEEATTSKQHSLAKPPGVTKKDWRVYEVVSEAHEEFMQKFKAMWA</sequence>
<evidence type="ECO:0000313" key="9">
    <source>
        <dbReference type="Proteomes" id="UP000242287"/>
    </source>
</evidence>
<dbReference type="STRING" id="703135.A0A2A9NEB4"/>
<dbReference type="GO" id="GO:0005524">
    <property type="term" value="F:ATP binding"/>
    <property type="evidence" value="ECO:0007669"/>
    <property type="project" value="UniProtKB-KW"/>
</dbReference>
<dbReference type="Pfam" id="PF23002">
    <property type="entry name" value="PIN-like_DDX60"/>
    <property type="match status" value="1"/>
</dbReference>
<feature type="region of interest" description="Disordered" evidence="5">
    <location>
        <begin position="1199"/>
        <end position="1218"/>
    </location>
</feature>
<dbReference type="SMART" id="SM00490">
    <property type="entry name" value="HELICc"/>
    <property type="match status" value="1"/>
</dbReference>
<dbReference type="GO" id="GO:0016787">
    <property type="term" value="F:hydrolase activity"/>
    <property type="evidence" value="ECO:0007669"/>
    <property type="project" value="UniProtKB-KW"/>
</dbReference>
<keyword evidence="9" id="KW-1185">Reference proteome</keyword>
<dbReference type="EMBL" id="KZ302177">
    <property type="protein sequence ID" value="PFH46597.1"/>
    <property type="molecule type" value="Genomic_DNA"/>
</dbReference>
<evidence type="ECO:0000313" key="8">
    <source>
        <dbReference type="EMBL" id="PFH46597.1"/>
    </source>
</evidence>
<evidence type="ECO:0000256" key="1">
    <source>
        <dbReference type="ARBA" id="ARBA00022741"/>
    </source>
</evidence>
<feature type="region of interest" description="Disordered" evidence="5">
    <location>
        <begin position="1696"/>
        <end position="1719"/>
    </location>
</feature>
<feature type="region of interest" description="Disordered" evidence="5">
    <location>
        <begin position="1735"/>
        <end position="1759"/>
    </location>
</feature>
<name>A0A2A9NEB4_9AGAR</name>
<dbReference type="PROSITE" id="PS51194">
    <property type="entry name" value="HELICASE_CTER"/>
    <property type="match status" value="1"/>
</dbReference>
<dbReference type="InterPro" id="IPR059032">
    <property type="entry name" value="WHD_DDX60"/>
</dbReference>
<dbReference type="GO" id="GO:0005737">
    <property type="term" value="C:cytoplasm"/>
    <property type="evidence" value="ECO:0007669"/>
    <property type="project" value="TreeGrafter"/>
</dbReference>
<evidence type="ECO:0008006" key="10">
    <source>
        <dbReference type="Google" id="ProtNLM"/>
    </source>
</evidence>
<evidence type="ECO:0000256" key="3">
    <source>
        <dbReference type="ARBA" id="ARBA00022806"/>
    </source>
</evidence>
<proteinExistence type="predicted"/>
<feature type="compositionally biased region" description="Basic and acidic residues" evidence="5">
    <location>
        <begin position="1199"/>
        <end position="1214"/>
    </location>
</feature>
<evidence type="ECO:0000259" key="7">
    <source>
        <dbReference type="PROSITE" id="PS51194"/>
    </source>
</evidence>
<keyword evidence="3" id="KW-0347">Helicase</keyword>
<dbReference type="OrthoDB" id="2320933at2759"/>
<dbReference type="PANTHER" id="PTHR44533:SF4">
    <property type="entry name" value="DEAD_H RNA HELICASE, PUTATIVE-RELATED"/>
    <property type="match status" value="1"/>
</dbReference>
<dbReference type="Pfam" id="PF00270">
    <property type="entry name" value="DEAD"/>
    <property type="match status" value="1"/>
</dbReference>
<dbReference type="InterPro" id="IPR052431">
    <property type="entry name" value="SKI2_subfamily_helicases"/>
</dbReference>
<dbReference type="InterPro" id="IPR001650">
    <property type="entry name" value="Helicase_C-like"/>
</dbReference>
<dbReference type="FunFam" id="3.40.50.300:FF:001039">
    <property type="entry name" value="ATP-dependent RNA helicase DDX60"/>
    <property type="match status" value="1"/>
</dbReference>
<evidence type="ECO:0000256" key="2">
    <source>
        <dbReference type="ARBA" id="ARBA00022801"/>
    </source>
</evidence>
<dbReference type="SUPFAM" id="SSF52540">
    <property type="entry name" value="P-loop containing nucleoside triphosphate hydrolases"/>
    <property type="match status" value="1"/>
</dbReference>
<dbReference type="PROSITE" id="PS51192">
    <property type="entry name" value="HELICASE_ATP_BIND_1"/>
    <property type="match status" value="1"/>
</dbReference>
<reference evidence="8 9" key="1">
    <citation type="submission" date="2014-02" db="EMBL/GenBank/DDBJ databases">
        <title>Transposable element dynamics among asymbiotic and ectomycorrhizal Amanita fungi.</title>
        <authorList>
            <consortium name="DOE Joint Genome Institute"/>
            <person name="Hess J."/>
            <person name="Skrede I."/>
            <person name="Wolfe B."/>
            <person name="LaButti K."/>
            <person name="Ohm R.A."/>
            <person name="Grigoriev I.V."/>
            <person name="Pringle A."/>
        </authorList>
    </citation>
    <scope>NUCLEOTIDE SEQUENCE [LARGE SCALE GENOMIC DNA]</scope>
    <source>
        <strain evidence="8 9">SKay4041</strain>
    </source>
</reference>
<dbReference type="CDD" id="cd18025">
    <property type="entry name" value="DEXHc_DDX60"/>
    <property type="match status" value="1"/>
</dbReference>
<keyword evidence="4" id="KW-0067">ATP-binding</keyword>